<proteinExistence type="predicted"/>
<feature type="transmembrane region" description="Helical" evidence="1">
    <location>
        <begin position="124"/>
        <end position="144"/>
    </location>
</feature>
<sequence length="152" mass="15651">MSIFDPYKVAANDPTAVRLGRATVSPTLAGTDLGRIDQGRPQASGALYAVGFVLGWAAILLPLILASLVYLTPFAVDEGWQTPEPVDAGVVVMAGTIVPIVTAVLATILAGIGRRQIKATRNGAGAVWLALAFGVLAVATVWIGDTTGIPFP</sequence>
<keyword evidence="1" id="KW-0812">Transmembrane</keyword>
<evidence type="ECO:0000313" key="3">
    <source>
        <dbReference type="Proteomes" id="UP000826651"/>
    </source>
</evidence>
<feature type="transmembrane region" description="Helical" evidence="1">
    <location>
        <begin position="45"/>
        <end position="70"/>
    </location>
</feature>
<name>A0ABS7SGJ7_9MICO</name>
<keyword evidence="1" id="KW-0472">Membrane</keyword>
<evidence type="ECO:0000256" key="1">
    <source>
        <dbReference type="SAM" id="Phobius"/>
    </source>
</evidence>
<feature type="transmembrane region" description="Helical" evidence="1">
    <location>
        <begin position="90"/>
        <end position="112"/>
    </location>
</feature>
<gene>
    <name evidence="2" type="ORF">KCQ71_25310</name>
</gene>
<dbReference type="Proteomes" id="UP000826651">
    <property type="component" value="Unassembled WGS sequence"/>
</dbReference>
<dbReference type="EMBL" id="JAGSHT010000029">
    <property type="protein sequence ID" value="MBZ2199487.1"/>
    <property type="molecule type" value="Genomic_DNA"/>
</dbReference>
<comment type="caution">
    <text evidence="2">The sequence shown here is derived from an EMBL/GenBank/DDBJ whole genome shotgun (WGS) entry which is preliminary data.</text>
</comment>
<keyword evidence="1" id="KW-1133">Transmembrane helix</keyword>
<accession>A0ABS7SGJ7</accession>
<organism evidence="2 3">
    <name type="scientific">Occultella gossypii</name>
    <dbReference type="NCBI Taxonomy" id="2800820"/>
    <lineage>
        <taxon>Bacteria</taxon>
        <taxon>Bacillati</taxon>
        <taxon>Actinomycetota</taxon>
        <taxon>Actinomycetes</taxon>
        <taxon>Micrococcales</taxon>
        <taxon>Ruaniaceae</taxon>
        <taxon>Occultella</taxon>
    </lineage>
</organism>
<evidence type="ECO:0000313" key="2">
    <source>
        <dbReference type="EMBL" id="MBZ2199487.1"/>
    </source>
</evidence>
<keyword evidence="3" id="KW-1185">Reference proteome</keyword>
<protein>
    <submittedName>
        <fullName evidence="2">Uncharacterized protein</fullName>
    </submittedName>
</protein>
<dbReference type="RefSeq" id="WP_223411485.1">
    <property type="nucleotide sequence ID" value="NZ_JAGSHT010000029.1"/>
</dbReference>
<reference evidence="2 3" key="1">
    <citation type="submission" date="2021-04" db="EMBL/GenBank/DDBJ databases">
        <title>Ruania sp. nov., isolated from sandy soil of mangrove forest.</title>
        <authorList>
            <person name="Ge X."/>
            <person name="Huang R."/>
            <person name="Liu W."/>
        </authorList>
    </citation>
    <scope>NUCLEOTIDE SEQUENCE [LARGE SCALE GENOMIC DNA]</scope>
    <source>
        <strain evidence="2 3">N2-46</strain>
    </source>
</reference>